<gene>
    <name evidence="1" type="ORF">SARC_10387</name>
</gene>
<dbReference type="Proteomes" id="UP000054560">
    <property type="component" value="Unassembled WGS sequence"/>
</dbReference>
<evidence type="ECO:0000313" key="2">
    <source>
        <dbReference type="Proteomes" id="UP000054560"/>
    </source>
</evidence>
<protein>
    <submittedName>
        <fullName evidence="1">Uncharacterized protein</fullName>
    </submittedName>
</protein>
<proteinExistence type="predicted"/>
<dbReference type="RefSeq" id="XP_014151048.1">
    <property type="nucleotide sequence ID" value="XM_014295573.1"/>
</dbReference>
<sequence>MKPANGTDTKDSFEELVRCMIGGSWSHILDALSIVLHKSSDEKNGQASANGCVADVCRGIELRDVVV</sequence>
<evidence type="ECO:0000313" key="1">
    <source>
        <dbReference type="EMBL" id="KNC77146.1"/>
    </source>
</evidence>
<dbReference type="GeneID" id="25910891"/>
<organism evidence="1 2">
    <name type="scientific">Sphaeroforma arctica JP610</name>
    <dbReference type="NCBI Taxonomy" id="667725"/>
    <lineage>
        <taxon>Eukaryota</taxon>
        <taxon>Ichthyosporea</taxon>
        <taxon>Ichthyophonida</taxon>
        <taxon>Sphaeroforma</taxon>
    </lineage>
</organism>
<accession>A0A0L0FL10</accession>
<reference evidence="1 2" key="1">
    <citation type="submission" date="2011-02" db="EMBL/GenBank/DDBJ databases">
        <title>The Genome Sequence of Sphaeroforma arctica JP610.</title>
        <authorList>
            <consortium name="The Broad Institute Genome Sequencing Platform"/>
            <person name="Russ C."/>
            <person name="Cuomo C."/>
            <person name="Young S.K."/>
            <person name="Zeng Q."/>
            <person name="Gargeya S."/>
            <person name="Alvarado L."/>
            <person name="Berlin A."/>
            <person name="Chapman S.B."/>
            <person name="Chen Z."/>
            <person name="Freedman E."/>
            <person name="Gellesch M."/>
            <person name="Goldberg J."/>
            <person name="Griggs A."/>
            <person name="Gujja S."/>
            <person name="Heilman E."/>
            <person name="Heiman D."/>
            <person name="Howarth C."/>
            <person name="Mehta T."/>
            <person name="Neiman D."/>
            <person name="Pearson M."/>
            <person name="Roberts A."/>
            <person name="Saif S."/>
            <person name="Shea T."/>
            <person name="Shenoy N."/>
            <person name="Sisk P."/>
            <person name="Stolte C."/>
            <person name="Sykes S."/>
            <person name="White J."/>
            <person name="Yandava C."/>
            <person name="Burger G."/>
            <person name="Gray M.W."/>
            <person name="Holland P.W.H."/>
            <person name="King N."/>
            <person name="Lang F.B.F."/>
            <person name="Roger A.J."/>
            <person name="Ruiz-Trillo I."/>
            <person name="Haas B."/>
            <person name="Nusbaum C."/>
            <person name="Birren B."/>
        </authorList>
    </citation>
    <scope>NUCLEOTIDE SEQUENCE [LARGE SCALE GENOMIC DNA]</scope>
    <source>
        <strain evidence="1 2">JP610</strain>
    </source>
</reference>
<name>A0A0L0FL10_9EUKA</name>
<keyword evidence="2" id="KW-1185">Reference proteome</keyword>
<dbReference type="EMBL" id="KQ242825">
    <property type="protein sequence ID" value="KNC77146.1"/>
    <property type="molecule type" value="Genomic_DNA"/>
</dbReference>
<dbReference type="AlphaFoldDB" id="A0A0L0FL10"/>